<reference evidence="18 21" key="3">
    <citation type="journal article" date="2019" name="Nat. Med.">
        <title>A library of human gut bacterial isolates paired with longitudinal multiomics data enables mechanistic microbiome research.</title>
        <authorList>
            <person name="Poyet M."/>
            <person name="Groussin M."/>
            <person name="Gibbons S.M."/>
            <person name="Avila-Pacheco J."/>
            <person name="Jiang X."/>
            <person name="Kearney S.M."/>
            <person name="Perrotta A.R."/>
            <person name="Berdy B."/>
            <person name="Zhao S."/>
            <person name="Lieberman T.D."/>
            <person name="Swanson P.K."/>
            <person name="Smith M."/>
            <person name="Roesemann S."/>
            <person name="Alexander J.E."/>
            <person name="Rich S.A."/>
            <person name="Livny J."/>
            <person name="Vlamakis H."/>
            <person name="Clish C."/>
            <person name="Bullock K."/>
            <person name="Deik A."/>
            <person name="Scott J."/>
            <person name="Pierce K.A."/>
            <person name="Xavier R.J."/>
            <person name="Alm E.J."/>
        </authorList>
    </citation>
    <scope>NUCLEOTIDE SEQUENCE [LARGE SCALE GENOMIC DNA]</scope>
    <source>
        <strain evidence="18 21">BIOML-A2</strain>
    </source>
</reference>
<dbReference type="NCBIfam" id="TIGR02875">
    <property type="entry name" value="spore_0_A"/>
    <property type="match status" value="1"/>
</dbReference>
<dbReference type="GO" id="GO:0003677">
    <property type="term" value="F:DNA binding"/>
    <property type="evidence" value="ECO:0007669"/>
    <property type="project" value="UniProtKB-KW"/>
</dbReference>
<dbReference type="PANTHER" id="PTHR44591">
    <property type="entry name" value="STRESS RESPONSE REGULATOR PROTEIN 1"/>
    <property type="match status" value="1"/>
</dbReference>
<dbReference type="EMBL" id="WWVX01000001">
    <property type="protein sequence ID" value="MZL68281.1"/>
    <property type="molecule type" value="Genomic_DNA"/>
</dbReference>
<comment type="caution">
    <text evidence="19">The sequence shown here is derived from an EMBL/GenBank/DDBJ whole genome shotgun (WGS) entry which is preliminary data.</text>
</comment>
<comment type="caution">
    <text evidence="16">Lacks conserved residue(s) required for the propagation of feature annotation.</text>
</comment>
<evidence type="ECO:0000256" key="2">
    <source>
        <dbReference type="ARBA" id="ARBA00018672"/>
    </source>
</evidence>
<dbReference type="InterPro" id="IPR014879">
    <property type="entry name" value="Spo0A_C"/>
</dbReference>
<evidence type="ECO:0000313" key="20">
    <source>
        <dbReference type="Proteomes" id="UP000184089"/>
    </source>
</evidence>
<gene>
    <name evidence="18" type="primary">spo0A</name>
    <name evidence="18" type="ORF">GT747_00630</name>
    <name evidence="19" type="ORF">SAMN05444424_1953</name>
</gene>
<organism evidence="19 20">
    <name type="scientific">Bittarella massiliensis</name>
    <name type="common">ex Durand et al. 2017</name>
    <dbReference type="NCBI Taxonomy" id="1720313"/>
    <lineage>
        <taxon>Bacteria</taxon>
        <taxon>Bacillati</taxon>
        <taxon>Bacillota</taxon>
        <taxon>Clostridia</taxon>
        <taxon>Eubacteriales</taxon>
        <taxon>Oscillospiraceae</taxon>
        <taxon>Bittarella (ex Durand et al. 2017)</taxon>
    </lineage>
</organism>
<evidence type="ECO:0000256" key="14">
    <source>
        <dbReference type="PIRNR" id="PIRNR002937"/>
    </source>
</evidence>
<evidence type="ECO:0000256" key="6">
    <source>
        <dbReference type="ARBA" id="ARBA00022837"/>
    </source>
</evidence>
<dbReference type="GO" id="GO:0051606">
    <property type="term" value="P:detection of stimulus"/>
    <property type="evidence" value="ECO:0007669"/>
    <property type="project" value="UniProtKB-UniRule"/>
</dbReference>
<dbReference type="Proteomes" id="UP000474718">
    <property type="component" value="Unassembled WGS sequence"/>
</dbReference>
<keyword evidence="12 14" id="KW-0804">Transcription</keyword>
<evidence type="ECO:0000256" key="8">
    <source>
        <dbReference type="ARBA" id="ARBA00023012"/>
    </source>
</evidence>
<keyword evidence="10 14" id="KW-0238">DNA-binding</keyword>
<dbReference type="AlphaFoldDB" id="A0AAQ1ME47"/>
<dbReference type="EMBL" id="FQVY01000002">
    <property type="protein sequence ID" value="SHG22634.1"/>
    <property type="molecule type" value="Genomic_DNA"/>
</dbReference>
<dbReference type="Gene3D" id="1.10.10.10">
    <property type="entry name" value="Winged helix-like DNA-binding domain superfamily/Winged helix DNA-binding domain"/>
    <property type="match status" value="1"/>
</dbReference>
<proteinExistence type="predicted"/>
<name>A0AAQ1ME47_9FIRM</name>
<evidence type="ECO:0000256" key="10">
    <source>
        <dbReference type="ARBA" id="ARBA00023125"/>
    </source>
</evidence>
<evidence type="ECO:0000313" key="21">
    <source>
        <dbReference type="Proteomes" id="UP000474718"/>
    </source>
</evidence>
<dbReference type="Gene3D" id="3.40.50.2300">
    <property type="match status" value="1"/>
</dbReference>
<keyword evidence="6 14" id="KW-0106">Calcium</keyword>
<dbReference type="InterPro" id="IPR016032">
    <property type="entry name" value="Sig_transdc_resp-reg_C-effctor"/>
</dbReference>
<dbReference type="InterPro" id="IPR011006">
    <property type="entry name" value="CheY-like_superfamily"/>
</dbReference>
<keyword evidence="8 14" id="KW-0902">Two-component regulatory system</keyword>
<dbReference type="RefSeq" id="WP_021661016.1">
    <property type="nucleotide sequence ID" value="NZ_FQVY01000002.1"/>
</dbReference>
<keyword evidence="3 14" id="KW-0963">Cytoplasm</keyword>
<dbReference type="GO" id="GO:0005737">
    <property type="term" value="C:cytoplasm"/>
    <property type="evidence" value="ECO:0007669"/>
    <property type="project" value="UniProtKB-SubCell"/>
</dbReference>
<evidence type="ECO:0000256" key="16">
    <source>
        <dbReference type="PROSITE-ProRule" id="PRU00169"/>
    </source>
</evidence>
<dbReference type="InterPro" id="IPR012052">
    <property type="entry name" value="Spore_0_A"/>
</dbReference>
<feature type="domain" description="Response regulatory" evidence="17">
    <location>
        <begin position="6"/>
        <end position="121"/>
    </location>
</feature>
<keyword evidence="9 14" id="KW-0805">Transcription regulation</keyword>
<sequence>MNTKVKVLVADNSAEFGEPCAEVLKKHGYAVTTIASDGNLCMEAICKQKPAVVILNAFMANLDAIEVMTQTREKGITPVYVAMLGFDNYNIESALMQAGASYYAIQPFDFEVLAKRVATLLGKVEEPAGETVIPMSQTDLEIAITETLHLIGVPAHIKGYHYIRDAISLCIQNSEMLGSVTKMLYPTVARMHGTTASRVERAIRHAIEVAWDRGDIEVLNSYFGYTVNALRGKPTNSEFIAMIADRMSLSMKKSGGVHA</sequence>
<evidence type="ECO:0000256" key="11">
    <source>
        <dbReference type="ARBA" id="ARBA00023159"/>
    </source>
</evidence>
<dbReference type="SMART" id="SM00448">
    <property type="entry name" value="REC"/>
    <property type="match status" value="1"/>
</dbReference>
<dbReference type="InterPro" id="IPR001789">
    <property type="entry name" value="Sig_transdc_resp-reg_receiver"/>
</dbReference>
<dbReference type="PANTHER" id="PTHR44591:SF3">
    <property type="entry name" value="RESPONSE REGULATORY DOMAIN-CONTAINING PROTEIN"/>
    <property type="match status" value="1"/>
</dbReference>
<evidence type="ECO:0000256" key="15">
    <source>
        <dbReference type="PIRSR" id="PIRSR002937-1"/>
    </source>
</evidence>
<dbReference type="Pfam" id="PF00072">
    <property type="entry name" value="Response_reg"/>
    <property type="match status" value="1"/>
</dbReference>
<keyword evidence="21" id="KW-1185">Reference proteome</keyword>
<dbReference type="GO" id="GO:0042173">
    <property type="term" value="P:regulation of sporulation resulting in formation of a cellular spore"/>
    <property type="evidence" value="ECO:0007669"/>
    <property type="project" value="InterPro"/>
</dbReference>
<keyword evidence="7 14" id="KW-0749">Sporulation</keyword>
<keyword evidence="4 14" id="KW-0678">Repressor</keyword>
<evidence type="ECO:0000313" key="19">
    <source>
        <dbReference type="EMBL" id="SHG22634.1"/>
    </source>
</evidence>
<evidence type="ECO:0000256" key="13">
    <source>
        <dbReference type="ARBA" id="ARBA00024867"/>
    </source>
</evidence>
<dbReference type="GO" id="GO:0003700">
    <property type="term" value="F:DNA-binding transcription factor activity"/>
    <property type="evidence" value="ECO:0007669"/>
    <property type="project" value="InterPro"/>
</dbReference>
<dbReference type="SUPFAM" id="SSF52172">
    <property type="entry name" value="CheY-like"/>
    <property type="match status" value="1"/>
</dbReference>
<comment type="function">
    <text evidence="13 14">May play the central regulatory role in sporulation. It may be an element of the effector pathway responsible for the activation of sporulation genes in response to nutritional stress. Spo0A may act in concert with spo0H (a sigma factor) to control the expression of some genes that are critical to the sporulation process.</text>
</comment>
<dbReference type="PROSITE" id="PS50110">
    <property type="entry name" value="RESPONSE_REGULATORY"/>
    <property type="match status" value="1"/>
</dbReference>
<dbReference type="PIRSF" id="PIRSF002937">
    <property type="entry name" value="Res_reg_Spo0A"/>
    <property type="match status" value="1"/>
</dbReference>
<reference evidence="19" key="2">
    <citation type="submission" date="2016-11" db="EMBL/GenBank/DDBJ databases">
        <authorList>
            <person name="Varghese N."/>
            <person name="Submissions S."/>
        </authorList>
    </citation>
    <scope>NUCLEOTIDE SEQUENCE</scope>
    <source>
        <strain evidence="19">DSM 4029</strain>
    </source>
</reference>
<evidence type="ECO:0000256" key="1">
    <source>
        <dbReference type="ARBA" id="ARBA00004496"/>
    </source>
</evidence>
<dbReference type="GO" id="GO:0030435">
    <property type="term" value="P:sporulation resulting in formation of a cellular spore"/>
    <property type="evidence" value="ECO:0007669"/>
    <property type="project" value="UniProtKB-UniRule"/>
</dbReference>
<evidence type="ECO:0000256" key="9">
    <source>
        <dbReference type="ARBA" id="ARBA00023015"/>
    </source>
</evidence>
<evidence type="ECO:0000313" key="18">
    <source>
        <dbReference type="EMBL" id="MZL68281.1"/>
    </source>
</evidence>
<evidence type="ECO:0000256" key="7">
    <source>
        <dbReference type="ARBA" id="ARBA00022969"/>
    </source>
</evidence>
<evidence type="ECO:0000256" key="12">
    <source>
        <dbReference type="ARBA" id="ARBA00023163"/>
    </source>
</evidence>
<keyword evidence="5" id="KW-0597">Phosphoprotein</keyword>
<reference evidence="20" key="1">
    <citation type="submission" date="2016-11" db="EMBL/GenBank/DDBJ databases">
        <authorList>
            <person name="Jaros S."/>
            <person name="Januszkiewicz K."/>
            <person name="Wedrychowicz H."/>
        </authorList>
    </citation>
    <scope>NUCLEOTIDE SEQUENCE [LARGE SCALE GENOMIC DNA]</scope>
    <source>
        <strain evidence="20">DSM 4029</strain>
    </source>
</reference>
<dbReference type="GO" id="GO:0005509">
    <property type="term" value="F:calcium ion binding"/>
    <property type="evidence" value="ECO:0007669"/>
    <property type="project" value="UniProtKB-UniRule"/>
</dbReference>
<dbReference type="InterPro" id="IPR050595">
    <property type="entry name" value="Bact_response_regulator"/>
</dbReference>
<evidence type="ECO:0000259" key="17">
    <source>
        <dbReference type="PROSITE" id="PS50110"/>
    </source>
</evidence>
<dbReference type="SUPFAM" id="SSF46894">
    <property type="entry name" value="C-terminal effector domain of the bipartite response regulators"/>
    <property type="match status" value="1"/>
</dbReference>
<dbReference type="GO" id="GO:0000160">
    <property type="term" value="P:phosphorelay signal transduction system"/>
    <property type="evidence" value="ECO:0007669"/>
    <property type="project" value="UniProtKB-UniRule"/>
</dbReference>
<keyword evidence="14 15" id="KW-0479">Metal-binding</keyword>
<evidence type="ECO:0000256" key="5">
    <source>
        <dbReference type="ARBA" id="ARBA00022553"/>
    </source>
</evidence>
<comment type="subcellular location">
    <subcellularLocation>
        <location evidence="1 14">Cytoplasm</location>
    </subcellularLocation>
</comment>
<dbReference type="Pfam" id="PF08769">
    <property type="entry name" value="Spo0A_C"/>
    <property type="match status" value="1"/>
</dbReference>
<protein>
    <recommendedName>
        <fullName evidence="2 14">Stage 0 sporulation protein A homolog</fullName>
    </recommendedName>
</protein>
<dbReference type="Proteomes" id="UP000184089">
    <property type="component" value="Unassembled WGS sequence"/>
</dbReference>
<evidence type="ECO:0000256" key="3">
    <source>
        <dbReference type="ARBA" id="ARBA00022490"/>
    </source>
</evidence>
<dbReference type="InterPro" id="IPR036388">
    <property type="entry name" value="WH-like_DNA-bd_sf"/>
</dbReference>
<evidence type="ECO:0000256" key="4">
    <source>
        <dbReference type="ARBA" id="ARBA00022491"/>
    </source>
</evidence>
<comment type="cofactor">
    <cofactor evidence="14 15">
        <name>Ca(2+)</name>
        <dbReference type="ChEBI" id="CHEBI:29108"/>
    </cofactor>
    <text evidence="14 15">Binds 1 Ca(2+) ion per subunit.</text>
</comment>
<keyword evidence="11 14" id="KW-0010">Activator</keyword>
<accession>A0AAQ1ME47</accession>
<feature type="binding site" evidence="15">
    <location>
        <position position="11"/>
    </location>
    <ligand>
        <name>Ca(2+)</name>
        <dbReference type="ChEBI" id="CHEBI:29108"/>
    </ligand>
</feature>